<evidence type="ECO:0000313" key="18">
    <source>
        <dbReference type="EMBL" id="SFL64822.1"/>
    </source>
</evidence>
<evidence type="ECO:0000256" key="16">
    <source>
        <dbReference type="RuleBase" id="RU362098"/>
    </source>
</evidence>
<dbReference type="PROSITE" id="PS51711">
    <property type="entry name" value="G_FEOB"/>
    <property type="match status" value="1"/>
</dbReference>
<comment type="subcellular location">
    <subcellularLocation>
        <location evidence="1 16">Cell inner membrane</location>
        <topology evidence="1 16">Multi-pass membrane protein</topology>
    </subcellularLocation>
</comment>
<evidence type="ECO:0000313" key="19">
    <source>
        <dbReference type="Proteomes" id="UP000199581"/>
    </source>
</evidence>
<evidence type="ECO:0000256" key="15">
    <source>
        <dbReference type="PIRSR" id="PIRSR603373-2"/>
    </source>
</evidence>
<organism evidence="18 19">
    <name type="scientific">Desulfomicrobium norvegicum (strain DSM 1741 / NCIMB 8310)</name>
    <name type="common">Desulfovibrio baculatus (strain Norway 4)</name>
    <name type="synonym">Desulfovibrio desulfuricans (strain Norway 4)</name>
    <dbReference type="NCBI Taxonomy" id="52561"/>
    <lineage>
        <taxon>Bacteria</taxon>
        <taxon>Pseudomonadati</taxon>
        <taxon>Thermodesulfobacteriota</taxon>
        <taxon>Desulfovibrionia</taxon>
        <taxon>Desulfovibrionales</taxon>
        <taxon>Desulfomicrobiaceae</taxon>
        <taxon>Desulfomicrobium</taxon>
    </lineage>
</organism>
<feature type="binding site" evidence="15">
    <location>
        <position position="30"/>
    </location>
    <ligand>
        <name>Mg(2+)</name>
        <dbReference type="ChEBI" id="CHEBI:18420"/>
        <label>2</label>
    </ligand>
</feature>
<keyword evidence="9 16" id="KW-0408">Iron</keyword>
<dbReference type="InterPro" id="IPR050860">
    <property type="entry name" value="FeoB_GTPase"/>
</dbReference>
<feature type="binding site" evidence="14">
    <location>
        <begin position="41"/>
        <end position="45"/>
    </location>
    <ligand>
        <name>GTP</name>
        <dbReference type="ChEBI" id="CHEBI:37565"/>
        <label>1</label>
    </ligand>
</feature>
<dbReference type="Pfam" id="PF07670">
    <property type="entry name" value="Gate"/>
    <property type="match status" value="2"/>
</dbReference>
<evidence type="ECO:0000259" key="17">
    <source>
        <dbReference type="PROSITE" id="PS51711"/>
    </source>
</evidence>
<keyword evidence="11 14" id="KW-0342">GTP-binding</keyword>
<dbReference type="FunFam" id="3.40.50.300:FF:000426">
    <property type="entry name" value="Ferrous iron transport protein B"/>
    <property type="match status" value="1"/>
</dbReference>
<dbReference type="GO" id="GO:0046872">
    <property type="term" value="F:metal ion binding"/>
    <property type="evidence" value="ECO:0007669"/>
    <property type="project" value="UniProtKB-KW"/>
</dbReference>
<name>A0A8G2F785_DESNO</name>
<dbReference type="AlphaFoldDB" id="A0A8G2F785"/>
<feature type="transmembrane region" description="Helical" evidence="16">
    <location>
        <begin position="530"/>
        <end position="550"/>
    </location>
</feature>
<dbReference type="Gene3D" id="1.10.287.1770">
    <property type="match status" value="1"/>
</dbReference>
<dbReference type="InterPro" id="IPR011642">
    <property type="entry name" value="Gate_dom"/>
</dbReference>
<keyword evidence="2 16" id="KW-0813">Transport</keyword>
<evidence type="ECO:0000256" key="5">
    <source>
        <dbReference type="ARBA" id="ARBA00022519"/>
    </source>
</evidence>
<dbReference type="InterPro" id="IPR041069">
    <property type="entry name" value="FeoB_Cyto"/>
</dbReference>
<comment type="function">
    <text evidence="16">Probable transporter of a GTP-driven Fe(2+) uptake system.</text>
</comment>
<protein>
    <recommendedName>
        <fullName evidence="13 16">Ferrous iron transport protein B</fullName>
    </recommendedName>
</protein>
<keyword evidence="7 14" id="KW-0547">Nucleotide-binding</keyword>
<dbReference type="InterPro" id="IPR030389">
    <property type="entry name" value="G_FEOB_dom"/>
</dbReference>
<feature type="binding site" evidence="15">
    <location>
        <position position="27"/>
    </location>
    <ligand>
        <name>Mg(2+)</name>
        <dbReference type="ChEBI" id="CHEBI:18420"/>
        <label>2</label>
    </ligand>
</feature>
<dbReference type="NCBIfam" id="TIGR00437">
    <property type="entry name" value="feoB"/>
    <property type="match status" value="1"/>
</dbReference>
<evidence type="ECO:0000256" key="2">
    <source>
        <dbReference type="ARBA" id="ARBA00022448"/>
    </source>
</evidence>
<evidence type="ECO:0000256" key="13">
    <source>
        <dbReference type="NCBIfam" id="TIGR00437"/>
    </source>
</evidence>
<feature type="transmembrane region" description="Helical" evidence="16">
    <location>
        <begin position="467"/>
        <end position="485"/>
    </location>
</feature>
<keyword evidence="6 16" id="KW-0812">Transmembrane</keyword>
<dbReference type="InterPro" id="IPR006073">
    <property type="entry name" value="GTP-bd"/>
</dbReference>
<comment type="similarity">
    <text evidence="16">Belongs to the TRAFAC class TrmE-Era-EngA-EngB-Septin-like GTPase superfamily. FeoB GTPase (TC 9.A.8) family.</text>
</comment>
<feature type="transmembrane region" description="Helical" evidence="16">
    <location>
        <begin position="697"/>
        <end position="719"/>
    </location>
</feature>
<dbReference type="InterPro" id="IPR003373">
    <property type="entry name" value="Fe2_transport_prot-B"/>
</dbReference>
<feature type="binding site" evidence="15">
    <location>
        <position position="31"/>
    </location>
    <ligand>
        <name>Mg(2+)</name>
        <dbReference type="ChEBI" id="CHEBI:18420"/>
        <label>2</label>
    </ligand>
</feature>
<feature type="transmembrane region" description="Helical" evidence="16">
    <location>
        <begin position="668"/>
        <end position="690"/>
    </location>
</feature>
<dbReference type="Gene3D" id="3.40.50.300">
    <property type="entry name" value="P-loop containing nucleotide triphosphate hydrolases"/>
    <property type="match status" value="1"/>
</dbReference>
<evidence type="ECO:0000256" key="8">
    <source>
        <dbReference type="ARBA" id="ARBA00022989"/>
    </source>
</evidence>
<evidence type="ECO:0000256" key="9">
    <source>
        <dbReference type="ARBA" id="ARBA00023004"/>
    </source>
</evidence>
<accession>A0A8G2F785</accession>
<dbReference type="Pfam" id="PF02421">
    <property type="entry name" value="FeoB_N"/>
    <property type="match status" value="1"/>
</dbReference>
<dbReference type="GO" id="GO:0005886">
    <property type="term" value="C:plasma membrane"/>
    <property type="evidence" value="ECO:0007669"/>
    <property type="project" value="UniProtKB-SubCell"/>
</dbReference>
<feature type="transmembrane region" description="Helical" evidence="16">
    <location>
        <begin position="299"/>
        <end position="319"/>
    </location>
</feature>
<dbReference type="Proteomes" id="UP000199581">
    <property type="component" value="Unassembled WGS sequence"/>
</dbReference>
<keyword evidence="4 16" id="KW-0410">Iron transport</keyword>
<dbReference type="PANTHER" id="PTHR43185:SF1">
    <property type="entry name" value="FE(2+) TRANSPORTER FEOB"/>
    <property type="match status" value="1"/>
</dbReference>
<dbReference type="Pfam" id="PF07664">
    <property type="entry name" value="FeoB_C"/>
    <property type="match status" value="1"/>
</dbReference>
<dbReference type="PRINTS" id="PR00326">
    <property type="entry name" value="GTP1OBG"/>
</dbReference>
<dbReference type="PANTHER" id="PTHR43185">
    <property type="entry name" value="FERROUS IRON TRANSPORT PROTEIN B"/>
    <property type="match status" value="1"/>
</dbReference>
<gene>
    <name evidence="18" type="ORF">SAMN05421830_104191</name>
</gene>
<dbReference type="GO" id="GO:0015093">
    <property type="term" value="F:ferrous iron transmembrane transporter activity"/>
    <property type="evidence" value="ECO:0007669"/>
    <property type="project" value="UniProtKB-UniRule"/>
</dbReference>
<feature type="transmembrane region" description="Helical" evidence="16">
    <location>
        <begin position="398"/>
        <end position="424"/>
    </location>
</feature>
<feature type="domain" description="FeoB-type G" evidence="17">
    <location>
        <begin position="9"/>
        <end position="172"/>
    </location>
</feature>
<dbReference type="Pfam" id="PF17910">
    <property type="entry name" value="FeoB_Cyto"/>
    <property type="match status" value="1"/>
</dbReference>
<evidence type="ECO:0000256" key="7">
    <source>
        <dbReference type="ARBA" id="ARBA00022741"/>
    </source>
</evidence>
<feature type="transmembrane region" description="Helical" evidence="16">
    <location>
        <begin position="436"/>
        <end position="461"/>
    </location>
</feature>
<dbReference type="CDD" id="cd01879">
    <property type="entry name" value="FeoB"/>
    <property type="match status" value="1"/>
</dbReference>
<keyword evidence="10" id="KW-0406">Ion transport</keyword>
<comment type="caution">
    <text evidence="18">The sequence shown here is derived from an EMBL/GenBank/DDBJ whole genome shotgun (WGS) entry which is preliminary data.</text>
</comment>
<reference evidence="18 19" key="1">
    <citation type="submission" date="2016-10" db="EMBL/GenBank/DDBJ databases">
        <authorList>
            <person name="Varghese N."/>
            <person name="Submissions S."/>
        </authorList>
    </citation>
    <scope>NUCLEOTIDE SEQUENCE [LARGE SCALE GENOMIC DNA]</scope>
    <source>
        <strain evidence="18 19">DSM 1741</strain>
    </source>
</reference>
<dbReference type="EMBL" id="FOTO01000004">
    <property type="protein sequence ID" value="SFL64822.1"/>
    <property type="molecule type" value="Genomic_DNA"/>
</dbReference>
<feature type="transmembrane region" description="Helical" evidence="16">
    <location>
        <begin position="349"/>
        <end position="378"/>
    </location>
</feature>
<evidence type="ECO:0000256" key="6">
    <source>
        <dbReference type="ARBA" id="ARBA00022692"/>
    </source>
</evidence>
<keyword evidence="15" id="KW-0460">Magnesium</keyword>
<feature type="binding site" evidence="15">
    <location>
        <position position="28"/>
    </location>
    <ligand>
        <name>Mg(2+)</name>
        <dbReference type="ChEBI" id="CHEBI:18420"/>
        <label>2</label>
    </ligand>
</feature>
<evidence type="ECO:0000256" key="11">
    <source>
        <dbReference type="ARBA" id="ARBA00023134"/>
    </source>
</evidence>
<keyword evidence="19" id="KW-1185">Reference proteome</keyword>
<feature type="binding site" evidence="14">
    <location>
        <begin position="122"/>
        <end position="125"/>
    </location>
    <ligand>
        <name>GTP</name>
        <dbReference type="ChEBI" id="CHEBI:37565"/>
        <label>1</label>
    </ligand>
</feature>
<dbReference type="SUPFAM" id="SSF52540">
    <property type="entry name" value="P-loop containing nucleoside triphosphate hydrolases"/>
    <property type="match status" value="1"/>
</dbReference>
<evidence type="ECO:0000256" key="1">
    <source>
        <dbReference type="ARBA" id="ARBA00004429"/>
    </source>
</evidence>
<keyword evidence="15" id="KW-0479">Metal-binding</keyword>
<keyword evidence="5" id="KW-0997">Cell inner membrane</keyword>
<evidence type="ECO:0000256" key="10">
    <source>
        <dbReference type="ARBA" id="ARBA00023065"/>
    </source>
</evidence>
<feature type="binding site" evidence="14">
    <location>
        <begin position="62"/>
        <end position="65"/>
    </location>
    <ligand>
        <name>GTP</name>
        <dbReference type="ChEBI" id="CHEBI:37565"/>
        <label>1</label>
    </ligand>
</feature>
<keyword evidence="8 16" id="KW-1133">Transmembrane helix</keyword>
<dbReference type="InterPro" id="IPR027417">
    <property type="entry name" value="P-loop_NTPase"/>
</dbReference>
<feature type="binding site" evidence="14">
    <location>
        <begin position="16"/>
        <end position="23"/>
    </location>
    <ligand>
        <name>GTP</name>
        <dbReference type="ChEBI" id="CHEBI:37565"/>
        <label>1</label>
    </ligand>
</feature>
<keyword evidence="3" id="KW-1003">Cell membrane</keyword>
<evidence type="ECO:0000256" key="12">
    <source>
        <dbReference type="ARBA" id="ARBA00023136"/>
    </source>
</evidence>
<dbReference type="InterPro" id="IPR011640">
    <property type="entry name" value="Fe2_transport_prot_B_C"/>
</dbReference>
<evidence type="ECO:0000256" key="4">
    <source>
        <dbReference type="ARBA" id="ARBA00022496"/>
    </source>
</evidence>
<dbReference type="GO" id="GO:0005525">
    <property type="term" value="F:GTP binding"/>
    <property type="evidence" value="ECO:0007669"/>
    <property type="project" value="UniProtKB-KW"/>
</dbReference>
<proteinExistence type="inferred from homology"/>
<keyword evidence="12 16" id="KW-0472">Membrane</keyword>
<evidence type="ECO:0000256" key="3">
    <source>
        <dbReference type="ARBA" id="ARBA00022475"/>
    </source>
</evidence>
<evidence type="ECO:0000256" key="14">
    <source>
        <dbReference type="PIRSR" id="PIRSR603373-1"/>
    </source>
</evidence>
<sequence>MPNLSEPVIATIALAGNPNAGKTTLFNALTGSRQHVGNYPGITVEKKEGYVDTPHGLTRVVDLPGTYSLTAYSQEELVARDFLIHERPQGVINVLDATSLERNLYLTVQFLEIGIPVTVALNMVDALEAKGMRIDSDRLASLMNVPVVRTVARSDKGVREALDAAMNHPQKAWQPLHISYGPDLDPVLKEMTDLIEARDFLTKTYPPRWLALKFLENDLVVRQLFEADFELHRDMRDMADNVARHCEKTLKTQPEFIVADYRYGYISSILRQGVLTIQPDLQGRADLSDKIDSVLTHQLAGPIIMLGILYGLFSLTFAIGQVPMGWVESFFEWLSALAMQMPPGLTRSLVVDGIIAGVGGVLGFVPLILIMFLGITFLEDSGYMARMAYMLDRVFRIFGLHGSSVVPFIISGGIPGGCAVPGVMAARTLRSPKEKLATLLTAPFMVCGAKVPVFILLAAAFFPGHGARVMFLITLVGWAAALVVAKMLRSSVIRGPSTPFVMELPPYRMPTTMGMVLHTWERGWQYIKKAGTVILAISVLIWAMMTFPALSPEAAAPIESQIQTLERRLATEPIEEIRLALQNDISEMNLHLKEETLANSLAGRLGRAIEPVTAWAGFDWRTNIALVGGIAAKEVIVSTLATAHALSDDEAQAFSARIASAPGWNTSVAVSLMIFVLLYSPCFVTVVAIAREASWGWAVFSVVFNTGFAFVLAVAAYQLGMRMGW</sequence>